<feature type="domain" description="Methyltransferase" evidence="3">
    <location>
        <begin position="71"/>
        <end position="162"/>
    </location>
</feature>
<name>A0ABR4PN92_9HELO</name>
<keyword evidence="1 4" id="KW-0489">Methyltransferase</keyword>
<keyword evidence="5" id="KW-1185">Reference proteome</keyword>
<evidence type="ECO:0000259" key="3">
    <source>
        <dbReference type="Pfam" id="PF13649"/>
    </source>
</evidence>
<dbReference type="Proteomes" id="UP001629113">
    <property type="component" value="Unassembled WGS sequence"/>
</dbReference>
<evidence type="ECO:0000313" key="5">
    <source>
        <dbReference type="Proteomes" id="UP001629113"/>
    </source>
</evidence>
<dbReference type="Gene3D" id="3.40.50.150">
    <property type="entry name" value="Vaccinia Virus protein VP39"/>
    <property type="match status" value="1"/>
</dbReference>
<organism evidence="4 5">
    <name type="scientific">Phlyctema vagabunda</name>
    <dbReference type="NCBI Taxonomy" id="108571"/>
    <lineage>
        <taxon>Eukaryota</taxon>
        <taxon>Fungi</taxon>
        <taxon>Dikarya</taxon>
        <taxon>Ascomycota</taxon>
        <taxon>Pezizomycotina</taxon>
        <taxon>Leotiomycetes</taxon>
        <taxon>Helotiales</taxon>
        <taxon>Dermateaceae</taxon>
        <taxon>Phlyctema</taxon>
    </lineage>
</organism>
<proteinExistence type="predicted"/>
<dbReference type="InterPro" id="IPR041698">
    <property type="entry name" value="Methyltransf_25"/>
</dbReference>
<reference evidence="4 5" key="1">
    <citation type="submission" date="2024-06" db="EMBL/GenBank/DDBJ databases">
        <title>Complete genome of Phlyctema vagabunda strain 19-DSS-EL-015.</title>
        <authorList>
            <person name="Fiorenzani C."/>
        </authorList>
    </citation>
    <scope>NUCLEOTIDE SEQUENCE [LARGE SCALE GENOMIC DNA]</scope>
    <source>
        <strain evidence="4 5">19-DSS-EL-015</strain>
    </source>
</reference>
<evidence type="ECO:0000256" key="2">
    <source>
        <dbReference type="ARBA" id="ARBA00022679"/>
    </source>
</evidence>
<dbReference type="GO" id="GO:0008168">
    <property type="term" value="F:methyltransferase activity"/>
    <property type="evidence" value="ECO:0007669"/>
    <property type="project" value="UniProtKB-KW"/>
</dbReference>
<dbReference type="Pfam" id="PF13649">
    <property type="entry name" value="Methyltransf_25"/>
    <property type="match status" value="1"/>
</dbReference>
<comment type="caution">
    <text evidence="4">The sequence shown here is derived from an EMBL/GenBank/DDBJ whole genome shotgun (WGS) entry which is preliminary data.</text>
</comment>
<dbReference type="PANTHER" id="PTHR43861">
    <property type="entry name" value="TRANS-ACONITATE 2-METHYLTRANSFERASE-RELATED"/>
    <property type="match status" value="1"/>
</dbReference>
<evidence type="ECO:0000256" key="1">
    <source>
        <dbReference type="ARBA" id="ARBA00022603"/>
    </source>
</evidence>
<evidence type="ECO:0000313" key="4">
    <source>
        <dbReference type="EMBL" id="KAL3424785.1"/>
    </source>
</evidence>
<gene>
    <name evidence="4" type="ORF">PVAG01_04066</name>
</gene>
<dbReference type="GO" id="GO:0032259">
    <property type="term" value="P:methylation"/>
    <property type="evidence" value="ECO:0007669"/>
    <property type="project" value="UniProtKB-KW"/>
</dbReference>
<dbReference type="SUPFAM" id="SSF53335">
    <property type="entry name" value="S-adenosyl-L-methionine-dependent methyltransferases"/>
    <property type="match status" value="1"/>
</dbReference>
<dbReference type="EMBL" id="JBFCZG010000003">
    <property type="protein sequence ID" value="KAL3424785.1"/>
    <property type="molecule type" value="Genomic_DNA"/>
</dbReference>
<accession>A0ABR4PN92</accession>
<keyword evidence="2" id="KW-0808">Transferase</keyword>
<sequence>MASYNITAETQSEAAIERAKVPHPSKKTVEESYDKIARTYLEWTSSFPSPRVTYLRKLISLLPPTAQNNFLELGCGAGVPCTQILAQHGSIIAVDVSTAQLEMARANVPGPGVEFQKADMGDLEFQDGSFDAVAGFYSLIHLPRSEQTILIKRIFRWLKPGGYMLANFATNGIEESWGGDWLGSEMFWSGWDVKGNIEMIQSAGFEVSIGNVEIENEGTKDVEFLWVIARR</sequence>
<dbReference type="PANTHER" id="PTHR43861:SF1">
    <property type="entry name" value="TRANS-ACONITATE 2-METHYLTRANSFERASE"/>
    <property type="match status" value="1"/>
</dbReference>
<dbReference type="CDD" id="cd02440">
    <property type="entry name" value="AdoMet_MTases"/>
    <property type="match status" value="1"/>
</dbReference>
<dbReference type="InterPro" id="IPR029063">
    <property type="entry name" value="SAM-dependent_MTases_sf"/>
</dbReference>
<protein>
    <submittedName>
        <fullName evidence="4">Methyltransferase</fullName>
    </submittedName>
</protein>